<dbReference type="KEGG" id="smaa:IT774_13845"/>
<dbReference type="EMBL" id="CP064795">
    <property type="protein sequence ID" value="QPG05193.1"/>
    <property type="molecule type" value="Genomic_DNA"/>
</dbReference>
<keyword evidence="2" id="KW-1185">Reference proteome</keyword>
<organism evidence="1 2">
    <name type="scientific">Salinimonas marina</name>
    <dbReference type="NCBI Taxonomy" id="2785918"/>
    <lineage>
        <taxon>Bacteria</taxon>
        <taxon>Pseudomonadati</taxon>
        <taxon>Pseudomonadota</taxon>
        <taxon>Gammaproteobacteria</taxon>
        <taxon>Alteromonadales</taxon>
        <taxon>Alteromonadaceae</taxon>
        <taxon>Alteromonas/Salinimonas group</taxon>
        <taxon>Salinimonas</taxon>
    </lineage>
</organism>
<evidence type="ECO:0000313" key="1">
    <source>
        <dbReference type="EMBL" id="QPG05193.1"/>
    </source>
</evidence>
<evidence type="ECO:0000313" key="2">
    <source>
        <dbReference type="Proteomes" id="UP000595095"/>
    </source>
</evidence>
<dbReference type="RefSeq" id="WP_195810284.1">
    <property type="nucleotide sequence ID" value="NZ_CP064795.1"/>
</dbReference>
<gene>
    <name evidence="1" type="ORF">IT774_13845</name>
</gene>
<reference evidence="1 2" key="1">
    <citation type="submission" date="2020-11" db="EMBL/GenBank/DDBJ databases">
        <title>Complete genome sequence for Salinimonas sp. strain G2-b.</title>
        <authorList>
            <person name="Park S.-J."/>
        </authorList>
    </citation>
    <scope>NUCLEOTIDE SEQUENCE [LARGE SCALE GENOMIC DNA]</scope>
    <source>
        <strain evidence="1 2">G2-b</strain>
    </source>
</reference>
<proteinExistence type="predicted"/>
<dbReference type="AlphaFoldDB" id="A0A7S9DWV5"/>
<sequence>MKTEPDKLLKRHQQLTHSEGLKVISHVQREEGEWVRHTLMLQGYEVPFVYRRKQKYQSLQGASVNLTYYPVEETIAGMAFEQMKVVRIKRA</sequence>
<accession>A0A7S9DWV5</accession>
<protein>
    <submittedName>
        <fullName evidence="1">Uncharacterized protein</fullName>
    </submittedName>
</protein>
<dbReference type="Proteomes" id="UP000595095">
    <property type="component" value="Chromosome"/>
</dbReference>
<name>A0A7S9DWV5_9ALTE</name>